<evidence type="ECO:0000313" key="2">
    <source>
        <dbReference type="Proteomes" id="UP001152795"/>
    </source>
</evidence>
<proteinExistence type="predicted"/>
<organism evidence="1 2">
    <name type="scientific">Paramuricea clavata</name>
    <name type="common">Red gorgonian</name>
    <name type="synonym">Violescent sea-whip</name>
    <dbReference type="NCBI Taxonomy" id="317549"/>
    <lineage>
        <taxon>Eukaryota</taxon>
        <taxon>Metazoa</taxon>
        <taxon>Cnidaria</taxon>
        <taxon>Anthozoa</taxon>
        <taxon>Octocorallia</taxon>
        <taxon>Malacalcyonacea</taxon>
        <taxon>Plexauridae</taxon>
        <taxon>Paramuricea</taxon>
    </lineage>
</organism>
<reference evidence="1" key="1">
    <citation type="submission" date="2020-04" db="EMBL/GenBank/DDBJ databases">
        <authorList>
            <person name="Alioto T."/>
            <person name="Alioto T."/>
            <person name="Gomez Garrido J."/>
        </authorList>
    </citation>
    <scope>NUCLEOTIDE SEQUENCE</scope>
    <source>
        <strain evidence="1">A484AB</strain>
    </source>
</reference>
<protein>
    <submittedName>
        <fullName evidence="1">Uncharacterized protein</fullName>
    </submittedName>
</protein>
<dbReference type="OrthoDB" id="3263820at2759"/>
<evidence type="ECO:0000313" key="1">
    <source>
        <dbReference type="EMBL" id="CAB4013323.1"/>
    </source>
</evidence>
<name>A0A7D9IN45_PARCT</name>
<sequence length="646" mass="73159">MATNSYRKDYKRKWISACRTLTKYNNNAKRLPIDQCVQSPPTKFQRVERQDKIDFNVDDCDEPLSPTTGINCSSDECDSSLASCEECSEQGDSDCESKPADLKDLLAGWVNQYQVKHNAVDDLLKILQQSGHSELPATSRSLLRTARVIDIGQKSGMEYVYFPLEQALLENFLAYPKTLRESVDCLHISLNIDGIPLFKSSTGTLWPILCGIMNFTPVKVFPVALTYGASKPHDLDFLSDTVRDLNTLLEHGLKYGDKILKVSLRCVVCDAPAKAFVKGVKLYSGYFGCDKCCQRGVWIGRVTFPDIHDLILRTDASFRDQSNEEHHHCVSPFCDLDIDMVKAFPIDYMHQLCLGVTKKIILAWIRGKKDVRISAQLVERISAKLVALRSYIPQCFARKPRGLGEVDRWKATEFRQFLLYTGKLVLKGSLPRHLYDHFLVLSVASSILVSPELAQVHLNYAADLLKYFVEKAKLLYGEEFIVYNVHSLIHLVEDVKTHGCLDSFSGFPFENYLQKLKRFVRSGKNPLAQIVKRLSESSGKIGQTTSTSISMKPPNNGYILGDSSCCIVVDETHQFQYEEKMFSCRIYNRSEPMFVQPCDSRLVGVYKVKEQNSCIKLLPASTLKRQAIAVELEHNTLIFLTILHQL</sequence>
<gene>
    <name evidence="1" type="ORF">PACLA_8A053083</name>
</gene>
<comment type="caution">
    <text evidence="1">The sequence shown here is derived from an EMBL/GenBank/DDBJ whole genome shotgun (WGS) entry which is preliminary data.</text>
</comment>
<dbReference type="PANTHER" id="PTHR33053">
    <property type="entry name" value="PROTEIN, PUTATIVE-RELATED"/>
    <property type="match status" value="1"/>
</dbReference>
<keyword evidence="2" id="KW-1185">Reference proteome</keyword>
<accession>A0A7D9IN45</accession>
<dbReference type="Proteomes" id="UP001152795">
    <property type="component" value="Unassembled WGS sequence"/>
</dbReference>
<dbReference type="AlphaFoldDB" id="A0A7D9IN45"/>
<dbReference type="EMBL" id="CACRXK020007839">
    <property type="protein sequence ID" value="CAB4013323.1"/>
    <property type="molecule type" value="Genomic_DNA"/>
</dbReference>